<dbReference type="InterPro" id="IPR050570">
    <property type="entry name" value="Cell_wall_metabolism_enzyme"/>
</dbReference>
<evidence type="ECO:0000256" key="9">
    <source>
        <dbReference type="ARBA" id="ARBA00023049"/>
    </source>
</evidence>
<dbReference type="CDD" id="cd12797">
    <property type="entry name" value="M23_peptidase"/>
    <property type="match status" value="1"/>
</dbReference>
<dbReference type="GO" id="GO:0006508">
    <property type="term" value="P:proteolysis"/>
    <property type="evidence" value="ECO:0007669"/>
    <property type="project" value="UniProtKB-KW"/>
</dbReference>
<dbReference type="PANTHER" id="PTHR21666">
    <property type="entry name" value="PEPTIDASE-RELATED"/>
    <property type="match status" value="1"/>
</dbReference>
<evidence type="ECO:0000256" key="6">
    <source>
        <dbReference type="ARBA" id="ARBA00022723"/>
    </source>
</evidence>
<comment type="caution">
    <text evidence="19">The sequence shown here is derived from an EMBL/GenBank/DDBJ whole genome shotgun (WGS) entry which is preliminary data.</text>
</comment>
<dbReference type="GO" id="GO:0004222">
    <property type="term" value="F:metalloendopeptidase activity"/>
    <property type="evidence" value="ECO:0007669"/>
    <property type="project" value="TreeGrafter"/>
</dbReference>
<feature type="domain" description="M23ase beta-sheet core" evidence="16">
    <location>
        <begin position="269"/>
        <end position="365"/>
    </location>
</feature>
<evidence type="ECO:0000256" key="5">
    <source>
        <dbReference type="ARBA" id="ARBA00022670"/>
    </source>
</evidence>
<keyword evidence="5" id="KW-0645">Protease</keyword>
<evidence type="ECO:0000259" key="18">
    <source>
        <dbReference type="Pfam" id="PF22310"/>
    </source>
</evidence>
<name>A0A4R3JWB7_9PROT</name>
<dbReference type="Pfam" id="PF19425">
    <property type="entry name" value="Csd3_N2"/>
    <property type="match status" value="1"/>
</dbReference>
<sequence length="407" mass="44643">MFGVVAAFGLAPDTVTEDIAQETWSQALTLPAPALTDSGSFDFWREERIGSGETLSHLLQRLGVAQEEISAVLTASRETKALGHLTVGRTVLARVTSTGRLISLQYLPTEDRLITLQRVNNSFRMQESAIKPTIQQVTRGGAIDGSLFGATDAANVPDSVASQLAEIFSSDIDFHRDLRKGDRFSVIYESYTYQGSTIKTGRLLAAEFINGGQSYRAFYFRDPKGRDGYYTTSGQNMRRAFLKSPMPFTRISSGFSNARYHPVLNEWRAHRGIDYAAPTGTPIRAVADAVVSFSGRQGGYGNLVVLNHQGPYSTAYGHLSRFAKGVKRGSRVSQGQVIGYVGSTGLATGPHLHYEFRVNGEQKNPLALKLPNAYPLAAQYRNLFVNTIQPLAARLDMSRNSRTAFLD</sequence>
<evidence type="ECO:0000256" key="1">
    <source>
        <dbReference type="ARBA" id="ARBA00001947"/>
    </source>
</evidence>
<evidence type="ECO:0000256" key="10">
    <source>
        <dbReference type="ARBA" id="ARBA00023145"/>
    </source>
</evidence>
<evidence type="ECO:0000256" key="13">
    <source>
        <dbReference type="ARBA" id="ARBA00079577"/>
    </source>
</evidence>
<evidence type="ECO:0000259" key="16">
    <source>
        <dbReference type="Pfam" id="PF01551"/>
    </source>
</evidence>
<keyword evidence="4" id="KW-1029">Fimbrium biogenesis</keyword>
<keyword evidence="10" id="KW-0865">Zymogen</keyword>
<evidence type="ECO:0000256" key="7">
    <source>
        <dbReference type="ARBA" id="ARBA00022801"/>
    </source>
</evidence>
<evidence type="ECO:0000256" key="3">
    <source>
        <dbReference type="ARBA" id="ARBA00011245"/>
    </source>
</evidence>
<evidence type="ECO:0000256" key="2">
    <source>
        <dbReference type="ARBA" id="ARBA00004196"/>
    </source>
</evidence>
<comment type="subunit">
    <text evidence="3">Monomer.</text>
</comment>
<dbReference type="InterPro" id="IPR045834">
    <property type="entry name" value="Csd3_N2"/>
</dbReference>
<evidence type="ECO:0000313" key="20">
    <source>
        <dbReference type="Proteomes" id="UP000295135"/>
    </source>
</evidence>
<proteinExistence type="predicted"/>
<evidence type="ECO:0000259" key="17">
    <source>
        <dbReference type="Pfam" id="PF19425"/>
    </source>
</evidence>
<evidence type="ECO:0000256" key="8">
    <source>
        <dbReference type="ARBA" id="ARBA00022833"/>
    </source>
</evidence>
<dbReference type="GO" id="GO:0046872">
    <property type="term" value="F:metal ion binding"/>
    <property type="evidence" value="ECO:0007669"/>
    <property type="project" value="UniProtKB-KW"/>
</dbReference>
<evidence type="ECO:0000256" key="11">
    <source>
        <dbReference type="ARBA" id="ARBA00070348"/>
    </source>
</evidence>
<dbReference type="Gene3D" id="2.70.70.10">
    <property type="entry name" value="Glucose Permease (Domain IIA)"/>
    <property type="match status" value="1"/>
</dbReference>
<dbReference type="InterPro" id="IPR054512">
    <property type="entry name" value="NMB0315-like_N"/>
</dbReference>
<dbReference type="Proteomes" id="UP000295135">
    <property type="component" value="Unassembled WGS sequence"/>
</dbReference>
<evidence type="ECO:0000313" key="19">
    <source>
        <dbReference type="EMBL" id="TCS72598.1"/>
    </source>
</evidence>
<keyword evidence="8" id="KW-0862">Zinc</keyword>
<dbReference type="AlphaFoldDB" id="A0A4R3JWB7"/>
<protein>
    <recommendedName>
        <fullName evidence="11">DD-carboxypeptidase/endopeptidase Mpg</fullName>
    </recommendedName>
    <alternativeName>
        <fullName evidence="14">Metalloprotease active against peptidoglycan</fullName>
    </alternativeName>
    <alternativeName>
        <fullName evidence="15">Zinc metallopeptidase</fullName>
    </alternativeName>
    <alternativeName>
        <fullName evidence="13">Zinc metalloprotease</fullName>
    </alternativeName>
    <alternativeName>
        <fullName evidence="12">Zinc-dependent metallopeptidase</fullName>
    </alternativeName>
</protein>
<feature type="domain" description="DD-carboxypeptidase/endopeptidase Mpg-like N-terminal" evidence="18">
    <location>
        <begin position="43"/>
        <end position="118"/>
    </location>
</feature>
<keyword evidence="9" id="KW-0482">Metalloprotease</keyword>
<keyword evidence="20" id="KW-1185">Reference proteome</keyword>
<dbReference type="InterPro" id="IPR016047">
    <property type="entry name" value="M23ase_b-sheet_dom"/>
</dbReference>
<dbReference type="GO" id="GO:0030313">
    <property type="term" value="C:cell envelope"/>
    <property type="evidence" value="ECO:0007669"/>
    <property type="project" value="UniProtKB-SubCell"/>
</dbReference>
<comment type="cofactor">
    <cofactor evidence="1">
        <name>Zn(2+)</name>
        <dbReference type="ChEBI" id="CHEBI:29105"/>
    </cofactor>
</comment>
<reference evidence="19 20" key="1">
    <citation type="submission" date="2019-03" db="EMBL/GenBank/DDBJ databases">
        <title>Genomic Encyclopedia of Type Strains, Phase IV (KMG-IV): sequencing the most valuable type-strain genomes for metagenomic binning, comparative biology and taxonomic classification.</title>
        <authorList>
            <person name="Goeker M."/>
        </authorList>
    </citation>
    <scope>NUCLEOTIDE SEQUENCE [LARGE SCALE GENOMIC DNA]</scope>
    <source>
        <strain evidence="19 20">DSM 103923</strain>
    </source>
</reference>
<evidence type="ECO:0000256" key="14">
    <source>
        <dbReference type="ARBA" id="ARBA00080962"/>
    </source>
</evidence>
<keyword evidence="7 19" id="KW-0378">Hydrolase</keyword>
<evidence type="ECO:0000256" key="4">
    <source>
        <dbReference type="ARBA" id="ARBA00022558"/>
    </source>
</evidence>
<dbReference type="EMBL" id="SLZY01000004">
    <property type="protein sequence ID" value="TCS72598.1"/>
    <property type="molecule type" value="Genomic_DNA"/>
</dbReference>
<feature type="domain" description="Csd3-like second N-terminal" evidence="17">
    <location>
        <begin position="140"/>
        <end position="256"/>
    </location>
</feature>
<dbReference type="InterPro" id="IPR011055">
    <property type="entry name" value="Dup_hybrid_motif"/>
</dbReference>
<evidence type="ECO:0000256" key="15">
    <source>
        <dbReference type="ARBA" id="ARBA00081777"/>
    </source>
</evidence>
<accession>A0A4R3JWB7</accession>
<comment type="subcellular location">
    <subcellularLocation>
        <location evidence="2">Cell envelope</location>
    </subcellularLocation>
</comment>
<dbReference type="PANTHER" id="PTHR21666:SF288">
    <property type="entry name" value="CELL DIVISION PROTEIN YTFB"/>
    <property type="match status" value="1"/>
</dbReference>
<gene>
    <name evidence="19" type="ORF">EDC61_1048</name>
</gene>
<dbReference type="Gene3D" id="3.10.450.350">
    <property type="match status" value="2"/>
</dbReference>
<dbReference type="FunFam" id="2.70.70.10:FF:000002">
    <property type="entry name" value="Murein DD-endopeptidase MepM"/>
    <property type="match status" value="1"/>
</dbReference>
<dbReference type="Pfam" id="PF22310">
    <property type="entry name" value="NMB0315_dom_I"/>
    <property type="match status" value="1"/>
</dbReference>
<organism evidence="19 20">
    <name type="scientific">Sulfuritortus calidifontis</name>
    <dbReference type="NCBI Taxonomy" id="1914471"/>
    <lineage>
        <taxon>Bacteria</taxon>
        <taxon>Pseudomonadati</taxon>
        <taxon>Pseudomonadota</taxon>
        <taxon>Betaproteobacteria</taxon>
        <taxon>Nitrosomonadales</taxon>
        <taxon>Thiobacillaceae</taxon>
        <taxon>Sulfuritortus</taxon>
    </lineage>
</organism>
<keyword evidence="6" id="KW-0479">Metal-binding</keyword>
<dbReference type="SUPFAM" id="SSF51261">
    <property type="entry name" value="Duplicated hybrid motif"/>
    <property type="match status" value="1"/>
</dbReference>
<dbReference type="Pfam" id="PF01551">
    <property type="entry name" value="Peptidase_M23"/>
    <property type="match status" value="1"/>
</dbReference>
<evidence type="ECO:0000256" key="12">
    <source>
        <dbReference type="ARBA" id="ARBA00075934"/>
    </source>
</evidence>